<dbReference type="GO" id="GO:0005737">
    <property type="term" value="C:cytoplasm"/>
    <property type="evidence" value="ECO:0007669"/>
    <property type="project" value="UniProtKB-SubCell"/>
</dbReference>
<evidence type="ECO:0000313" key="14">
    <source>
        <dbReference type="EMBL" id="BBH26124.1"/>
    </source>
</evidence>
<evidence type="ECO:0000256" key="7">
    <source>
        <dbReference type="ARBA" id="ARBA00053401"/>
    </source>
</evidence>
<evidence type="ECO:0000256" key="5">
    <source>
        <dbReference type="ARBA" id="ARBA00023016"/>
    </source>
</evidence>
<dbReference type="InterPro" id="IPR000740">
    <property type="entry name" value="GrpE"/>
</dbReference>
<keyword evidence="6 10" id="KW-0143">Chaperone</keyword>
<evidence type="ECO:0000256" key="6">
    <source>
        <dbReference type="ARBA" id="ARBA00023186"/>
    </source>
</evidence>
<evidence type="ECO:0000256" key="9">
    <source>
        <dbReference type="ARBA" id="ARBA00076414"/>
    </source>
</evidence>
<dbReference type="GO" id="GO:0051082">
    <property type="term" value="F:unfolded protein binding"/>
    <property type="evidence" value="ECO:0007669"/>
    <property type="project" value="TreeGrafter"/>
</dbReference>
<dbReference type="Gene3D" id="2.30.22.10">
    <property type="entry name" value="Head domain of nucleotide exchange factor GrpE"/>
    <property type="match status" value="1"/>
</dbReference>
<dbReference type="InParanoid" id="A0A3G9JTB4"/>
<dbReference type="InterPro" id="IPR009012">
    <property type="entry name" value="GrpE_head"/>
</dbReference>
<accession>A0A3G9JTB4</accession>
<dbReference type="FunCoup" id="A0A3G9JTB4">
    <property type="interactions" value="384"/>
</dbReference>
<dbReference type="GO" id="GO:0000774">
    <property type="term" value="F:adenyl-nucleotide exchange factor activity"/>
    <property type="evidence" value="ECO:0007669"/>
    <property type="project" value="InterPro"/>
</dbReference>
<dbReference type="GO" id="GO:0042803">
    <property type="term" value="F:protein homodimerization activity"/>
    <property type="evidence" value="ECO:0007669"/>
    <property type="project" value="InterPro"/>
</dbReference>
<name>A0A3G9JTB4_9FIRM</name>
<dbReference type="SUPFAM" id="SSF51064">
    <property type="entry name" value="Head domain of nucleotide exchange factor GrpE"/>
    <property type="match status" value="1"/>
</dbReference>
<dbReference type="Pfam" id="PF01025">
    <property type="entry name" value="GrpE"/>
    <property type="match status" value="1"/>
</dbReference>
<proteinExistence type="inferred from homology"/>
<dbReference type="CDD" id="cd00446">
    <property type="entry name" value="GrpE"/>
    <property type="match status" value="1"/>
</dbReference>
<feature type="region of interest" description="Disordered" evidence="13">
    <location>
        <begin position="1"/>
        <end position="49"/>
    </location>
</feature>
<dbReference type="InterPro" id="IPR013805">
    <property type="entry name" value="GrpE_CC"/>
</dbReference>
<evidence type="ECO:0000256" key="3">
    <source>
        <dbReference type="ARBA" id="ARBA00011738"/>
    </source>
</evidence>
<evidence type="ECO:0000256" key="1">
    <source>
        <dbReference type="ARBA" id="ARBA00004496"/>
    </source>
</evidence>
<evidence type="ECO:0000256" key="8">
    <source>
        <dbReference type="ARBA" id="ARBA00072274"/>
    </source>
</evidence>
<dbReference type="KEGG" id="ebm:SG0102_10580"/>
<evidence type="ECO:0000256" key="11">
    <source>
        <dbReference type="RuleBase" id="RU000639"/>
    </source>
</evidence>
<evidence type="ECO:0000256" key="4">
    <source>
        <dbReference type="ARBA" id="ARBA00022490"/>
    </source>
</evidence>
<dbReference type="FunFam" id="2.30.22.10:FF:000001">
    <property type="entry name" value="Protein GrpE"/>
    <property type="match status" value="1"/>
</dbReference>
<dbReference type="PANTHER" id="PTHR21237">
    <property type="entry name" value="GRPE PROTEIN"/>
    <property type="match status" value="1"/>
</dbReference>
<organism evidence="14 15">
    <name type="scientific">Intestinibaculum porci</name>
    <dbReference type="NCBI Taxonomy" id="2487118"/>
    <lineage>
        <taxon>Bacteria</taxon>
        <taxon>Bacillati</taxon>
        <taxon>Bacillota</taxon>
        <taxon>Erysipelotrichia</taxon>
        <taxon>Erysipelotrichales</taxon>
        <taxon>Erysipelotrichaceae</taxon>
        <taxon>Intestinibaculum</taxon>
    </lineage>
</organism>
<dbReference type="SUPFAM" id="SSF58014">
    <property type="entry name" value="Coiled-coil domain of nucleotide exchange factor GrpE"/>
    <property type="match status" value="1"/>
</dbReference>
<gene>
    <name evidence="10 14" type="primary">grpE</name>
    <name evidence="14" type="ORF">SG0102_10580</name>
</gene>
<dbReference type="GO" id="GO:0051087">
    <property type="term" value="F:protein-folding chaperone binding"/>
    <property type="evidence" value="ECO:0007669"/>
    <property type="project" value="InterPro"/>
</dbReference>
<comment type="subunit">
    <text evidence="3 10">Homodimer.</text>
</comment>
<dbReference type="PRINTS" id="PR00773">
    <property type="entry name" value="GRPEPROTEIN"/>
</dbReference>
<comment type="function">
    <text evidence="7 10 11">Participates actively in the response to hyperosmotic and heat shock by preventing the aggregation of stress-denatured proteins, in association with DnaK and GrpE. It is the nucleotide exchange factor for DnaK and may function as a thermosensor. Unfolded proteins bind initially to DnaJ; upon interaction with the DnaJ-bound protein, DnaK hydrolyzes its bound ATP, resulting in the formation of a stable complex. GrpE releases ADP from DnaK; ATP binding to DnaK triggers the release of the substrate protein, thus completing the reaction cycle. Several rounds of ATP-dependent interactions between DnaJ, DnaK and GrpE are required for fully efficient folding.</text>
</comment>
<dbReference type="GO" id="GO:0006457">
    <property type="term" value="P:protein folding"/>
    <property type="evidence" value="ECO:0007669"/>
    <property type="project" value="InterPro"/>
</dbReference>
<comment type="subcellular location">
    <subcellularLocation>
        <location evidence="1 10">Cytoplasm</location>
    </subcellularLocation>
</comment>
<evidence type="ECO:0000256" key="10">
    <source>
        <dbReference type="HAMAP-Rule" id="MF_01151"/>
    </source>
</evidence>
<dbReference type="EMBL" id="AP019309">
    <property type="protein sequence ID" value="BBH26124.1"/>
    <property type="molecule type" value="Genomic_DNA"/>
</dbReference>
<dbReference type="Gene3D" id="3.90.20.20">
    <property type="match status" value="1"/>
</dbReference>
<dbReference type="NCBIfam" id="NF010738">
    <property type="entry name" value="PRK14140.1"/>
    <property type="match status" value="1"/>
</dbReference>
<protein>
    <recommendedName>
        <fullName evidence="8 10">Protein GrpE</fullName>
    </recommendedName>
    <alternativeName>
        <fullName evidence="9 10">HSP-70 cofactor</fullName>
    </alternativeName>
</protein>
<reference evidence="14 15" key="1">
    <citation type="submission" date="2018-11" db="EMBL/GenBank/DDBJ databases">
        <title>Novel Erysipelotrichaceae bacterium isolated from small intestine of a swine.</title>
        <authorList>
            <person name="Kim J.S."/>
            <person name="Choe H."/>
            <person name="Lee Y.R."/>
            <person name="Kim K.M."/>
            <person name="Park D.S."/>
        </authorList>
    </citation>
    <scope>NUCLEOTIDE SEQUENCE [LARGE SCALE GENOMIC DNA]</scope>
    <source>
        <strain evidence="14 15">SG0102</strain>
    </source>
</reference>
<keyword evidence="5 10" id="KW-0346">Stress response</keyword>
<evidence type="ECO:0000256" key="2">
    <source>
        <dbReference type="ARBA" id="ARBA00009054"/>
    </source>
</evidence>
<dbReference type="Proteomes" id="UP000268059">
    <property type="component" value="Chromosome"/>
</dbReference>
<evidence type="ECO:0000313" key="15">
    <source>
        <dbReference type="Proteomes" id="UP000268059"/>
    </source>
</evidence>
<dbReference type="HAMAP" id="MF_01151">
    <property type="entry name" value="GrpE"/>
    <property type="match status" value="1"/>
</dbReference>
<keyword evidence="15" id="KW-1185">Reference proteome</keyword>
<dbReference type="PROSITE" id="PS01071">
    <property type="entry name" value="GRPE"/>
    <property type="match status" value="1"/>
</dbReference>
<keyword evidence="4 10" id="KW-0963">Cytoplasm</keyword>
<evidence type="ECO:0000256" key="13">
    <source>
        <dbReference type="SAM" id="MobiDB-lite"/>
    </source>
</evidence>
<dbReference type="AlphaFoldDB" id="A0A3G9JTB4"/>
<sequence>MAEEKKNDEVQEETKDVKEETKQPEASPEKEEKPQEEKKADQDQEIADLKEEANKWKTEYYKVFADMQNTQKRLTKEFDNTKKFMMQNFIEDLLPVVDNFERSLASEANDESLKNFLKGYQMIHDQLMNILEKNGVKAIEAKVGDDFDPNLHQAIMTEKVDGMEPNKITEELQKGYMLKDRVIRATLVKVSE</sequence>
<evidence type="ECO:0000256" key="12">
    <source>
        <dbReference type="RuleBase" id="RU004478"/>
    </source>
</evidence>
<dbReference type="PANTHER" id="PTHR21237:SF40">
    <property type="entry name" value="CELL CYCLE AND APOPTOSIS REGULATOR PROTEIN 2"/>
    <property type="match status" value="1"/>
</dbReference>
<comment type="similarity">
    <text evidence="2 10 12">Belongs to the GrpE family.</text>
</comment>
<dbReference type="RefSeq" id="WP_231999862.1">
    <property type="nucleotide sequence ID" value="NZ_AP019309.1"/>
</dbReference>